<accession>A0A165TDS5</accession>
<dbReference type="GO" id="GO:0031416">
    <property type="term" value="C:NatB complex"/>
    <property type="evidence" value="ECO:0007669"/>
    <property type="project" value="TreeGrafter"/>
</dbReference>
<dbReference type="OrthoDB" id="1874341at2759"/>
<dbReference type="STRING" id="1314782.A0A165TDS5"/>
<reference evidence="3 4" key="1">
    <citation type="journal article" date="2016" name="Mol. Biol. Evol.">
        <title>Comparative Genomics of Early-Diverging Mushroom-Forming Fungi Provides Insights into the Origins of Lignocellulose Decay Capabilities.</title>
        <authorList>
            <person name="Nagy L.G."/>
            <person name="Riley R."/>
            <person name="Tritt A."/>
            <person name="Adam C."/>
            <person name="Daum C."/>
            <person name="Floudas D."/>
            <person name="Sun H."/>
            <person name="Yadav J.S."/>
            <person name="Pangilinan J."/>
            <person name="Larsson K.H."/>
            <person name="Matsuura K."/>
            <person name="Barry K."/>
            <person name="Labutti K."/>
            <person name="Kuo R."/>
            <person name="Ohm R.A."/>
            <person name="Bhattacharya S.S."/>
            <person name="Shirouzu T."/>
            <person name="Yoshinaga Y."/>
            <person name="Martin F.M."/>
            <person name="Grigoriev I.V."/>
            <person name="Hibbett D.S."/>
        </authorList>
    </citation>
    <scope>NUCLEOTIDE SEQUENCE [LARGE SCALE GENOMIC DNA]</scope>
    <source>
        <strain evidence="3 4">HHB14362 ss-1</strain>
    </source>
</reference>
<dbReference type="PANTHER" id="PTHR22767:SF3">
    <property type="entry name" value="N-ALPHA-ACETYLTRANSFERASE 25, NATB AUXILIARY SUBUNIT"/>
    <property type="match status" value="1"/>
</dbReference>
<feature type="region of interest" description="Disordered" evidence="2">
    <location>
        <begin position="755"/>
        <end position="790"/>
    </location>
</feature>
<evidence type="ECO:0000313" key="3">
    <source>
        <dbReference type="EMBL" id="KZT26520.1"/>
    </source>
</evidence>
<dbReference type="InParanoid" id="A0A165TDS5"/>
<dbReference type="EMBL" id="KV425566">
    <property type="protein sequence ID" value="KZT26520.1"/>
    <property type="molecule type" value="Genomic_DNA"/>
</dbReference>
<proteinExistence type="inferred from homology"/>
<keyword evidence="4" id="KW-1185">Reference proteome</keyword>
<dbReference type="FunCoup" id="A0A165TDS5">
    <property type="interactions" value="640"/>
</dbReference>
<dbReference type="Gene3D" id="1.25.40.1040">
    <property type="match status" value="1"/>
</dbReference>
<organism evidence="3 4">
    <name type="scientific">Neolentinus lepideus HHB14362 ss-1</name>
    <dbReference type="NCBI Taxonomy" id="1314782"/>
    <lineage>
        <taxon>Eukaryota</taxon>
        <taxon>Fungi</taxon>
        <taxon>Dikarya</taxon>
        <taxon>Basidiomycota</taxon>
        <taxon>Agaricomycotina</taxon>
        <taxon>Agaricomycetes</taxon>
        <taxon>Gloeophyllales</taxon>
        <taxon>Gloeophyllaceae</taxon>
        <taxon>Neolentinus</taxon>
    </lineage>
</organism>
<dbReference type="AlphaFoldDB" id="A0A165TDS5"/>
<sequence length="942" mass="107031">MDPVAWERQIRPIYDALDTGSNKSAILACNKLLKKYPKNGLTKALKALALVRSQKVEEALILCDEVLAHKPTEDATLSAMSHVLRGLGRHTDVVKMFEDAFKTQPGNEEYAAQTFFANVRIGNWRAAQQVAAKMHKTFENVRYVYWYVTAVMLQAKDPATPEKMRELLHQLAHRQLMTSPSPSYIQADRLYQHLTVLRELKLYDDAQKVLEHDTGKTMYNNSLAVDELRRNLWQLSGRWTQERELAVQRITEKKDRNWLEFLSILDATFAPIVSSEEVSDEARTACSEQISRTRELFTRISEEDGLKDRSGLLGLLELAKRSKHYGFSQDSSELLSLLQTYWHRFGDKACFYEDVKPYLELDADALSRWTSFIDSVQPSCNTEANLRRAINWHKTRRFTLPECEITPELESARASEYIKAYFAGLSLGKDLAETELQPADDLVILAAHAFVSSWSIGGGEKQLYNASVVLEYGLTKSSHSYHMRLLLIQIYRLLGSASLALEHYRLLGIKQVQNDTLSHLILARASTFSLAGSGDITYSNECLESSQIYMTNSHETSDWIVRAFTQEKYSQIPDLIALEDRLDNSLQRDLVKLEHVRMRLTHEPINSELIDMELIELKFNFDRFHHDNRDIDIISNYQPSCQKSIFEQSVLFKKLPGPGWLFAFLKIYIRALQQASDVDDMVEAKLLIGDRPKQSHDPEVQRPLKERLATRKQVELDELTPNELALYDFATALGDWLEPHHDHIRPPPAKVLADASKQTEAKTGRPLQGIEPADLTTNGHAKKDEEAPPVKDAPESIACFFDDMLARFKKLVESGELPSELLHVATLTQEALLLFTIETLRFKPASVVKMYKLGALATSCKAIRTKAVAVLKDMSTELTKLSEKEGSSDQRKAFVQECQVVQDGEQIAHDFVLNVAKRVTDSRKKVEEGIAKSILKICSKDT</sequence>
<protein>
    <submittedName>
        <fullName evidence="3">Uncharacterized protein</fullName>
    </submittedName>
</protein>
<dbReference type="InterPro" id="IPR019183">
    <property type="entry name" value="NAA25_NatB_aux_su"/>
</dbReference>
<dbReference type="SUPFAM" id="SSF48452">
    <property type="entry name" value="TPR-like"/>
    <property type="match status" value="1"/>
</dbReference>
<evidence type="ECO:0000313" key="4">
    <source>
        <dbReference type="Proteomes" id="UP000076761"/>
    </source>
</evidence>
<dbReference type="PANTHER" id="PTHR22767">
    <property type="entry name" value="N-TERMINAL ACETYLTRANSFERASE-RELATED"/>
    <property type="match status" value="1"/>
</dbReference>
<feature type="compositionally biased region" description="Basic and acidic residues" evidence="2">
    <location>
        <begin position="781"/>
        <end position="790"/>
    </location>
</feature>
<dbReference type="Pfam" id="PF09797">
    <property type="entry name" value="NatB_MDM20"/>
    <property type="match status" value="1"/>
</dbReference>
<name>A0A165TDS5_9AGAM</name>
<evidence type="ECO:0000256" key="2">
    <source>
        <dbReference type="SAM" id="MobiDB-lite"/>
    </source>
</evidence>
<dbReference type="Proteomes" id="UP000076761">
    <property type="component" value="Unassembled WGS sequence"/>
</dbReference>
<gene>
    <name evidence="3" type="ORF">NEOLEDRAFT_1132029</name>
</gene>
<evidence type="ECO:0000256" key="1">
    <source>
        <dbReference type="ARBA" id="ARBA00006298"/>
    </source>
</evidence>
<comment type="similarity">
    <text evidence="1">Belongs to the MDM20/NAA25 family.</text>
</comment>
<dbReference type="InterPro" id="IPR011990">
    <property type="entry name" value="TPR-like_helical_dom_sf"/>
</dbReference>